<dbReference type="Proteomes" id="UP001597414">
    <property type="component" value="Unassembled WGS sequence"/>
</dbReference>
<name>A0ABW5B5V1_9BACT</name>
<dbReference type="EMBL" id="JBHUIV010000010">
    <property type="protein sequence ID" value="MFD2200985.1"/>
    <property type="molecule type" value="Genomic_DNA"/>
</dbReference>
<protein>
    <submittedName>
        <fullName evidence="1">Uncharacterized protein</fullName>
    </submittedName>
</protein>
<evidence type="ECO:0000313" key="2">
    <source>
        <dbReference type="Proteomes" id="UP001597414"/>
    </source>
</evidence>
<keyword evidence="2" id="KW-1185">Reference proteome</keyword>
<proteinExistence type="predicted"/>
<gene>
    <name evidence="1" type="ORF">ACFSKV_05360</name>
</gene>
<reference evidence="2" key="1">
    <citation type="journal article" date="2019" name="Int. J. Syst. Evol. Microbiol.">
        <title>The Global Catalogue of Microorganisms (GCM) 10K type strain sequencing project: providing services to taxonomists for standard genome sequencing and annotation.</title>
        <authorList>
            <consortium name="The Broad Institute Genomics Platform"/>
            <consortium name="The Broad Institute Genome Sequencing Center for Infectious Disease"/>
            <person name="Wu L."/>
            <person name="Ma J."/>
        </authorList>
    </citation>
    <scope>NUCLEOTIDE SEQUENCE [LARGE SCALE GENOMIC DNA]</scope>
    <source>
        <strain evidence="2">KCTC 19812</strain>
    </source>
</reference>
<sequence>MVESNGVDFKIAQAKKDFEENIRLTAVNLSHFRNFKQELKEMVLKRMKEREKK</sequence>
<comment type="caution">
    <text evidence="1">The sequence shown here is derived from an EMBL/GenBank/DDBJ whole genome shotgun (WGS) entry which is preliminary data.</text>
</comment>
<organism evidence="1 2">
    <name type="scientific">Shivajiella indica</name>
    <dbReference type="NCBI Taxonomy" id="872115"/>
    <lineage>
        <taxon>Bacteria</taxon>
        <taxon>Pseudomonadati</taxon>
        <taxon>Bacteroidota</taxon>
        <taxon>Cytophagia</taxon>
        <taxon>Cytophagales</taxon>
        <taxon>Cyclobacteriaceae</taxon>
        <taxon>Shivajiella</taxon>
    </lineage>
</organism>
<dbReference type="RefSeq" id="WP_380800873.1">
    <property type="nucleotide sequence ID" value="NZ_JBHUIV010000010.1"/>
</dbReference>
<accession>A0ABW5B5V1</accession>
<evidence type="ECO:0000313" key="1">
    <source>
        <dbReference type="EMBL" id="MFD2200985.1"/>
    </source>
</evidence>